<reference evidence="1 2" key="1">
    <citation type="submission" date="2019-04" db="EMBL/GenBank/DDBJ databases">
        <title>Microbes associate with the intestines of laboratory mice.</title>
        <authorList>
            <person name="Navarre W."/>
            <person name="Wong E."/>
            <person name="Huang K.C."/>
            <person name="Tropini C."/>
            <person name="Ng K."/>
            <person name="Yu B."/>
        </authorList>
    </citation>
    <scope>NUCLEOTIDE SEQUENCE [LARGE SCALE GENOMIC DNA]</scope>
    <source>
        <strain evidence="1 2">NM80_B27</strain>
    </source>
</reference>
<evidence type="ECO:0000313" key="1">
    <source>
        <dbReference type="EMBL" id="THG38815.1"/>
    </source>
</evidence>
<evidence type="ECO:0000313" key="2">
    <source>
        <dbReference type="Proteomes" id="UP000308978"/>
    </source>
</evidence>
<protein>
    <recommendedName>
        <fullName evidence="3">BAG1 BAG family molecular chaperone regulator 1</fullName>
    </recommendedName>
</protein>
<name>A0A4S4G7M5_9ACTN</name>
<evidence type="ECO:0008006" key="3">
    <source>
        <dbReference type="Google" id="ProtNLM"/>
    </source>
</evidence>
<organism evidence="1 2">
    <name type="scientific">Adlercreutzia caecimuris</name>
    <dbReference type="NCBI Taxonomy" id="671266"/>
    <lineage>
        <taxon>Bacteria</taxon>
        <taxon>Bacillati</taxon>
        <taxon>Actinomycetota</taxon>
        <taxon>Coriobacteriia</taxon>
        <taxon>Eggerthellales</taxon>
        <taxon>Eggerthellaceae</taxon>
        <taxon>Adlercreutzia</taxon>
    </lineage>
</organism>
<dbReference type="GeneID" id="82190639"/>
<sequence>MADKDTLMKEFVDSEAAKTQDAVADLERIEEEVVAEATSSAEFEDALGNEQAAAEAAETALEFDQAKIGTAGIGEAL</sequence>
<accession>A0A4S4G7M5</accession>
<dbReference type="EMBL" id="SSTJ01000001">
    <property type="protein sequence ID" value="THG38815.1"/>
    <property type="molecule type" value="Genomic_DNA"/>
</dbReference>
<comment type="caution">
    <text evidence="1">The sequence shown here is derived from an EMBL/GenBank/DDBJ whole genome shotgun (WGS) entry which is preliminary data.</text>
</comment>
<gene>
    <name evidence="1" type="ORF">E5986_00520</name>
</gene>
<dbReference type="Proteomes" id="UP000308978">
    <property type="component" value="Unassembled WGS sequence"/>
</dbReference>
<proteinExistence type="predicted"/>
<dbReference type="AlphaFoldDB" id="A0A4S4G7M5"/>
<dbReference type="RefSeq" id="WP_016309299.1">
    <property type="nucleotide sequence ID" value="NZ_CAJTBT010000006.1"/>
</dbReference>